<comment type="caution">
    <text evidence="1">The sequence shown here is derived from an EMBL/GenBank/DDBJ whole genome shotgun (WGS) entry which is preliminary data.</text>
</comment>
<accession>A0A444V691</accession>
<dbReference type="AlphaFoldDB" id="A0A444V691"/>
<reference evidence="1 2" key="1">
    <citation type="submission" date="2019-01" db="EMBL/GenBank/DDBJ databases">
        <title>Draft Genome and Complete Hox-Cluster Characterization of the Sterlet Sturgeon (Acipenser ruthenus).</title>
        <authorList>
            <person name="Wei Q."/>
        </authorList>
    </citation>
    <scope>NUCLEOTIDE SEQUENCE [LARGE SCALE GENOMIC DNA]</scope>
    <source>
        <strain evidence="1">WHYD16114868_AA</strain>
        <tissue evidence="1">Blood</tissue>
    </source>
</reference>
<dbReference type="InterPro" id="IPR019341">
    <property type="entry name" value="Alpha/Gamma-adaptin-bd_p34"/>
</dbReference>
<organism evidence="1 2">
    <name type="scientific">Acipenser ruthenus</name>
    <name type="common">Sterlet sturgeon</name>
    <dbReference type="NCBI Taxonomy" id="7906"/>
    <lineage>
        <taxon>Eukaryota</taxon>
        <taxon>Metazoa</taxon>
        <taxon>Chordata</taxon>
        <taxon>Craniata</taxon>
        <taxon>Vertebrata</taxon>
        <taxon>Euteleostomi</taxon>
        <taxon>Actinopterygii</taxon>
        <taxon>Chondrostei</taxon>
        <taxon>Acipenseriformes</taxon>
        <taxon>Acipenseridae</taxon>
        <taxon>Acipenser</taxon>
    </lineage>
</organism>
<dbReference type="PANTHER" id="PTHR14659">
    <property type="entry name" value="ALPHA- AND GAMMA-ADAPTIN-BINDING PROTEIN P34"/>
    <property type="match status" value="1"/>
</dbReference>
<keyword evidence="2" id="KW-1185">Reference proteome</keyword>
<name>A0A444V691_ACIRT</name>
<protein>
    <submittedName>
        <fullName evidence="1">Alpha-and gamma-adaptin-binding protein p34</fullName>
    </submittedName>
</protein>
<sequence>MLDMDIQELASLTTGDADVENFERLFSKLKEMKEIIAGDGLLGPSSQTGEVRWYPWTINNKYYTADICLCAVPNRFLVTSEIAEGVQAFIVYFDSNTKSGLDGVSLWLPLAEDWSPEVLILVCDRVSENDDFPESTGIKRIVQALNANVWSNMEMKDGMFTD</sequence>
<dbReference type="Proteomes" id="UP000289886">
    <property type="component" value="Unassembled WGS sequence"/>
</dbReference>
<proteinExistence type="predicted"/>
<dbReference type="PANTHER" id="PTHR14659:SF1">
    <property type="entry name" value="ALPHA- AND GAMMA-ADAPTIN-BINDING PROTEIN P34"/>
    <property type="match status" value="1"/>
</dbReference>
<evidence type="ECO:0000313" key="2">
    <source>
        <dbReference type="Proteomes" id="UP000289886"/>
    </source>
</evidence>
<gene>
    <name evidence="1" type="ORF">EOD39_16300</name>
</gene>
<dbReference type="EMBL" id="SCEB01001995">
    <property type="protein sequence ID" value="RXM95933.1"/>
    <property type="molecule type" value="Genomic_DNA"/>
</dbReference>
<evidence type="ECO:0000313" key="1">
    <source>
        <dbReference type="EMBL" id="RXM95933.1"/>
    </source>
</evidence>